<dbReference type="AlphaFoldDB" id="A9DWK7"/>
<dbReference type="STRING" id="391587.KAOT1_07098"/>
<keyword evidence="1" id="KW-0732">Signal</keyword>
<evidence type="ECO:0000313" key="3">
    <source>
        <dbReference type="Proteomes" id="UP000002945"/>
    </source>
</evidence>
<dbReference type="EMBL" id="ABIB01000005">
    <property type="protein sequence ID" value="EDP95915.1"/>
    <property type="molecule type" value="Genomic_DNA"/>
</dbReference>
<dbReference type="Proteomes" id="UP000002945">
    <property type="component" value="Unassembled WGS sequence"/>
</dbReference>
<reference evidence="2 3" key="1">
    <citation type="journal article" date="2011" name="J. Bacteriol.">
        <title>Genome sequence of the algicidal bacterium Kordia algicida OT-1.</title>
        <authorList>
            <person name="Lee H.S."/>
            <person name="Kang S.G."/>
            <person name="Kwon K.K."/>
            <person name="Lee J.H."/>
            <person name="Kim S.J."/>
        </authorList>
    </citation>
    <scope>NUCLEOTIDE SEQUENCE [LARGE SCALE GENOMIC DNA]</scope>
    <source>
        <strain evidence="2 3">OT-1</strain>
    </source>
</reference>
<feature type="chain" id="PRO_5002737666" evidence="1">
    <location>
        <begin position="22"/>
        <end position="143"/>
    </location>
</feature>
<evidence type="ECO:0000256" key="1">
    <source>
        <dbReference type="SAM" id="SignalP"/>
    </source>
</evidence>
<comment type="caution">
    <text evidence="2">The sequence shown here is derived from an EMBL/GenBank/DDBJ whole genome shotgun (WGS) entry which is preliminary data.</text>
</comment>
<dbReference type="RefSeq" id="WP_007093986.1">
    <property type="nucleotide sequence ID" value="NZ_CP142125.1"/>
</dbReference>
<protein>
    <submittedName>
        <fullName evidence="2">Uncharacterized protein</fullName>
    </submittedName>
</protein>
<keyword evidence="3" id="KW-1185">Reference proteome</keyword>
<feature type="signal peptide" evidence="1">
    <location>
        <begin position="1"/>
        <end position="21"/>
    </location>
</feature>
<sequence>MKKLTMVCVFLTFLTAQTSNAQSTKNQQQPDERVEVNKKYDENGNLIQYDSIYSYSSSSGNLKMHSKKLDSLMKNFFPKEFASLFPEIDTKSQNTPFGFLQRHQNIDSLWKQRMEMHRKMIEKYFKQTFPNEKEQKPFKKQKI</sequence>
<organism evidence="2 3">
    <name type="scientific">Kordia algicida OT-1</name>
    <dbReference type="NCBI Taxonomy" id="391587"/>
    <lineage>
        <taxon>Bacteria</taxon>
        <taxon>Pseudomonadati</taxon>
        <taxon>Bacteroidota</taxon>
        <taxon>Flavobacteriia</taxon>
        <taxon>Flavobacteriales</taxon>
        <taxon>Flavobacteriaceae</taxon>
        <taxon>Kordia</taxon>
    </lineage>
</organism>
<gene>
    <name evidence="2" type="ORF">KAOT1_07098</name>
</gene>
<proteinExistence type="predicted"/>
<evidence type="ECO:0000313" key="2">
    <source>
        <dbReference type="EMBL" id="EDP95915.1"/>
    </source>
</evidence>
<accession>A9DWK7</accession>
<dbReference type="HOGENOM" id="CLU_1692331_0_0_10"/>
<dbReference type="OrthoDB" id="1452960at2"/>
<name>A9DWK7_9FLAO</name>